<protein>
    <submittedName>
        <fullName evidence="7">Glycoside hydrolase</fullName>
    </submittedName>
</protein>
<dbReference type="CDD" id="cd18616">
    <property type="entry name" value="GH43_ABN-like"/>
    <property type="match status" value="1"/>
</dbReference>
<dbReference type="Gene3D" id="2.115.10.20">
    <property type="entry name" value="Glycosyl hydrolase domain, family 43"/>
    <property type="match status" value="1"/>
</dbReference>
<dbReference type="PANTHER" id="PTHR43301">
    <property type="entry name" value="ARABINAN ENDO-1,5-ALPHA-L-ARABINOSIDASE"/>
    <property type="match status" value="1"/>
</dbReference>
<keyword evidence="4" id="KW-0326">Glycosidase</keyword>
<comment type="similarity">
    <text evidence="2">Belongs to the glycosyl hydrolase 43 family.</text>
</comment>
<dbReference type="InterPro" id="IPR013320">
    <property type="entry name" value="ConA-like_dom_sf"/>
</dbReference>
<feature type="region of interest" description="Disordered" evidence="5">
    <location>
        <begin position="358"/>
        <end position="381"/>
    </location>
</feature>
<dbReference type="InterPro" id="IPR050727">
    <property type="entry name" value="GH43_arabinanases"/>
</dbReference>
<evidence type="ECO:0000313" key="8">
    <source>
        <dbReference type="Proteomes" id="UP000313948"/>
    </source>
</evidence>
<evidence type="ECO:0000256" key="3">
    <source>
        <dbReference type="ARBA" id="ARBA00022801"/>
    </source>
</evidence>
<dbReference type="Proteomes" id="UP000313948">
    <property type="component" value="Chromosome"/>
</dbReference>
<feature type="chain" id="PRO_5047506077" evidence="6">
    <location>
        <begin position="32"/>
        <end position="758"/>
    </location>
</feature>
<evidence type="ECO:0000256" key="5">
    <source>
        <dbReference type="SAM" id="MobiDB-lite"/>
    </source>
</evidence>
<dbReference type="RefSeq" id="WP_139948579.1">
    <property type="nucleotide sequence ID" value="NZ_CP040899.1"/>
</dbReference>
<evidence type="ECO:0000256" key="2">
    <source>
        <dbReference type="ARBA" id="ARBA00009865"/>
    </source>
</evidence>
<keyword evidence="3 7" id="KW-0378">Hydrolase</keyword>
<evidence type="ECO:0000256" key="6">
    <source>
        <dbReference type="SAM" id="SignalP"/>
    </source>
</evidence>
<dbReference type="Pfam" id="PF04616">
    <property type="entry name" value="Glyco_hydro_43"/>
    <property type="match status" value="1"/>
</dbReference>
<proteinExistence type="inferred from homology"/>
<keyword evidence="6" id="KW-0732">Signal</keyword>
<name>A0ABX5VPF4_9MICO</name>
<feature type="region of interest" description="Disordered" evidence="5">
    <location>
        <begin position="29"/>
        <end position="48"/>
    </location>
</feature>
<dbReference type="GO" id="GO:0016787">
    <property type="term" value="F:hydrolase activity"/>
    <property type="evidence" value="ECO:0007669"/>
    <property type="project" value="UniProtKB-KW"/>
</dbReference>
<feature type="signal peptide" evidence="6">
    <location>
        <begin position="1"/>
        <end position="31"/>
    </location>
</feature>
<accession>A0ABX5VPF4</accession>
<gene>
    <name evidence="7" type="ORF">FE251_09335</name>
</gene>
<sequence length="758" mass="82097">MTHRTTRPRRTAALAALVLVLTAGALAPAQAAGPRRQEETPAATEYTNPVTAGFSDTYADPAVIRGKDGWWYLYATSDPLVEGGEFGLMHVSRSRDLVDWEYVDTIFDEDTRPGWATATSFFWAPDIRYVDGQYVLYYTVTDTVLNAGDDSAIGAATAPTPTGPWTPTEEPVVPPRPDGGGFLWTFDPSMLATDDGTRYLYYGSYYGGLWVSELDETGLRAVGEATQVAVNDKFEGAYVLERDGWYYLMASSANCCAGPSTGYSVFAGRSQSPLGPFVDHEGVSLLDTRPGGTQVLVQNGNRWIGAGHHAVVTDLSGQDWILYHAIDREDPWLAEPGGVNRRPTLMDRLDWVDGWPVTRGGAGPSEGPQPGPVSGSLLGLTVTDPAEGNVLRGSYRADTDPQSGGHALLRGRVWTREAAPQEVHVELDLRTRQPDPFVLRLGRGSNQVEVSVDPGRRELHVEYGHGRFQEEVTAAIPPGYDLSVWTALQVHLVEGEVRARLSESRLGDVVAEVALDLRPGVLRSAPLEMVGRGAHVDNLSVNAAHEPVTTPVAEPQAGDVLLEEEFTDADLAGWEWVRQDAGARVEGGALVWPVGAGDLVGPGGTGGVLLHEPPEGDWIVETRMTLDLGDTEVRNYQQGGLIVHADDDTFLRLGHVAIWNTRQVEFGKEVRQDGFLSWGGHTSGPPADTTWLRIHHTTNDAGEHLYRSALSTDGQTWRWGATWTLPAGTDARVGLYTGGGASPATEAVFDYVRFLSVT</sequence>
<dbReference type="PANTHER" id="PTHR43301:SF3">
    <property type="entry name" value="ARABINAN ENDO-1,5-ALPHA-L-ARABINOSIDASE A-RELATED"/>
    <property type="match status" value="1"/>
</dbReference>
<evidence type="ECO:0000256" key="1">
    <source>
        <dbReference type="ARBA" id="ARBA00004834"/>
    </source>
</evidence>
<dbReference type="Gene3D" id="2.60.120.200">
    <property type="match status" value="1"/>
</dbReference>
<dbReference type="SUPFAM" id="SSF75005">
    <property type="entry name" value="Arabinanase/levansucrase/invertase"/>
    <property type="match status" value="1"/>
</dbReference>
<organism evidence="7 8">
    <name type="scientific">Georgenia wutianyii</name>
    <dbReference type="NCBI Taxonomy" id="2585135"/>
    <lineage>
        <taxon>Bacteria</taxon>
        <taxon>Bacillati</taxon>
        <taxon>Actinomycetota</taxon>
        <taxon>Actinomycetes</taxon>
        <taxon>Micrococcales</taxon>
        <taxon>Bogoriellaceae</taxon>
        <taxon>Georgenia</taxon>
    </lineage>
</organism>
<evidence type="ECO:0000256" key="4">
    <source>
        <dbReference type="ARBA" id="ARBA00023295"/>
    </source>
</evidence>
<dbReference type="InterPro" id="IPR023296">
    <property type="entry name" value="Glyco_hydro_beta-prop_sf"/>
</dbReference>
<dbReference type="EMBL" id="CP040899">
    <property type="protein sequence ID" value="QDB79556.1"/>
    <property type="molecule type" value="Genomic_DNA"/>
</dbReference>
<reference evidence="7 8" key="1">
    <citation type="submission" date="2019-05" db="EMBL/GenBank/DDBJ databases">
        <title>Georgenia *** sp. nov., and Georgenia *** sp. nov., isolated from the intestinal contents of plateau pika (Ochotona curzoniae) in the Qinghai-Tibet plateau of China.</title>
        <authorList>
            <person name="Tian Z."/>
        </authorList>
    </citation>
    <scope>NUCLEOTIDE SEQUENCE [LARGE SCALE GENOMIC DNA]</scope>
    <source>
        <strain evidence="7 8">Z294</strain>
    </source>
</reference>
<dbReference type="InterPro" id="IPR006710">
    <property type="entry name" value="Glyco_hydro_43"/>
</dbReference>
<evidence type="ECO:0000313" key="7">
    <source>
        <dbReference type="EMBL" id="QDB79556.1"/>
    </source>
</evidence>
<keyword evidence="8" id="KW-1185">Reference proteome</keyword>
<dbReference type="SUPFAM" id="SSF49899">
    <property type="entry name" value="Concanavalin A-like lectins/glucanases"/>
    <property type="match status" value="1"/>
</dbReference>
<comment type="pathway">
    <text evidence="1">Glycan metabolism; L-arabinan degradation.</text>
</comment>